<accession>A0ACC0JNP9</accession>
<comment type="caution">
    <text evidence="1">The sequence shown here is derived from an EMBL/GenBank/DDBJ whole genome shotgun (WGS) entry which is preliminary data.</text>
</comment>
<dbReference type="Proteomes" id="UP001064048">
    <property type="component" value="Chromosome 19"/>
</dbReference>
<evidence type="ECO:0000313" key="1">
    <source>
        <dbReference type="EMBL" id="KAI8425786.1"/>
    </source>
</evidence>
<gene>
    <name evidence="1" type="ORF">MSG28_011569</name>
</gene>
<keyword evidence="2" id="KW-1185">Reference proteome</keyword>
<organism evidence="1 2">
    <name type="scientific">Choristoneura fumiferana</name>
    <name type="common">Spruce budworm moth</name>
    <name type="synonym">Archips fumiferana</name>
    <dbReference type="NCBI Taxonomy" id="7141"/>
    <lineage>
        <taxon>Eukaryota</taxon>
        <taxon>Metazoa</taxon>
        <taxon>Ecdysozoa</taxon>
        <taxon>Arthropoda</taxon>
        <taxon>Hexapoda</taxon>
        <taxon>Insecta</taxon>
        <taxon>Pterygota</taxon>
        <taxon>Neoptera</taxon>
        <taxon>Endopterygota</taxon>
        <taxon>Lepidoptera</taxon>
        <taxon>Glossata</taxon>
        <taxon>Ditrysia</taxon>
        <taxon>Tortricoidea</taxon>
        <taxon>Tortricidae</taxon>
        <taxon>Tortricinae</taxon>
        <taxon>Choristoneura</taxon>
    </lineage>
</organism>
<dbReference type="EMBL" id="CM046119">
    <property type="protein sequence ID" value="KAI8425786.1"/>
    <property type="molecule type" value="Genomic_DNA"/>
</dbReference>
<proteinExistence type="predicted"/>
<evidence type="ECO:0000313" key="2">
    <source>
        <dbReference type="Proteomes" id="UP001064048"/>
    </source>
</evidence>
<reference evidence="1 2" key="1">
    <citation type="journal article" date="2022" name="Genome Biol. Evol.">
        <title>The Spruce Budworm Genome: Reconstructing the Evolutionary History of Antifreeze Proteins.</title>
        <authorList>
            <person name="Beliveau C."/>
            <person name="Gagne P."/>
            <person name="Picq S."/>
            <person name="Vernygora O."/>
            <person name="Keeling C.I."/>
            <person name="Pinkney K."/>
            <person name="Doucet D."/>
            <person name="Wen F."/>
            <person name="Johnston J.S."/>
            <person name="Maaroufi H."/>
            <person name="Boyle B."/>
            <person name="Laroche J."/>
            <person name="Dewar K."/>
            <person name="Juretic N."/>
            <person name="Blackburn G."/>
            <person name="Nisole A."/>
            <person name="Brunet B."/>
            <person name="Brandao M."/>
            <person name="Lumley L."/>
            <person name="Duan J."/>
            <person name="Quan G."/>
            <person name="Lucarotti C.J."/>
            <person name="Roe A.D."/>
            <person name="Sperling F.A.H."/>
            <person name="Levesque R.C."/>
            <person name="Cusson M."/>
        </authorList>
    </citation>
    <scope>NUCLEOTIDE SEQUENCE [LARGE SCALE GENOMIC DNA]</scope>
    <source>
        <strain evidence="1">Glfc:IPQL:Cfum</strain>
    </source>
</reference>
<sequence>MLFYYSLACVETVAQNQHWSKVCERVHGQLRAFQLRLQVAQLEVAALALAAAHQRQRAQPREPLQLCGARSTSPMPPPLRMPWLSVVTMHMMSESQLRSRSSPPTLTKRPRVHCDLSPYLFAGSSVHVSMS</sequence>
<protein>
    <submittedName>
        <fullName evidence="1">Uncharacterized protein</fullName>
    </submittedName>
</protein>
<name>A0ACC0JNP9_CHOFU</name>